<dbReference type="InParanoid" id="F0ZB60"/>
<proteinExistence type="predicted"/>
<dbReference type="PRINTS" id="PR00318">
    <property type="entry name" value="GPROTEINA"/>
</dbReference>
<dbReference type="GeneID" id="10506536"/>
<feature type="binding site" evidence="7">
    <location>
        <begin position="196"/>
        <end position="200"/>
    </location>
    <ligand>
        <name>GTP</name>
        <dbReference type="ChEBI" id="CHEBI:37565"/>
    </ligand>
</feature>
<feature type="binding site" evidence="7">
    <location>
        <position position="321"/>
    </location>
    <ligand>
        <name>GTP</name>
        <dbReference type="ChEBI" id="CHEBI:37565"/>
    </ligand>
</feature>
<keyword evidence="5 7" id="KW-0342">GTP-binding</keyword>
<protein>
    <submittedName>
        <fullName evidence="9">GpaF, alpha subunit of heterotrimeric G-protein</fullName>
    </submittedName>
</protein>
<dbReference type="VEuPathDB" id="AmoebaDB:DICPUDRAFT_93749"/>
<feature type="binding site" evidence="8">
    <location>
        <position position="44"/>
    </location>
    <ligand>
        <name>Mg(2+)</name>
        <dbReference type="ChEBI" id="CHEBI:18420"/>
    </ligand>
</feature>
<dbReference type="AlphaFoldDB" id="F0ZB60"/>
<dbReference type="PANTHER" id="PTHR10218">
    <property type="entry name" value="GTP-BINDING PROTEIN ALPHA SUBUNIT"/>
    <property type="match status" value="1"/>
</dbReference>
<dbReference type="SUPFAM" id="SSF52540">
    <property type="entry name" value="P-loop containing nucleoside triphosphate hydrolases"/>
    <property type="match status" value="1"/>
</dbReference>
<accession>F0ZB60</accession>
<evidence type="ECO:0000313" key="9">
    <source>
        <dbReference type="EMBL" id="EGC38864.1"/>
    </source>
</evidence>
<gene>
    <name evidence="9" type="primary">gpaF</name>
    <name evidence="9" type="ORF">DICPUDRAFT_93749</name>
</gene>
<dbReference type="GO" id="GO:0005737">
    <property type="term" value="C:cytoplasm"/>
    <property type="evidence" value="ECO:0000318"/>
    <property type="project" value="GO_Central"/>
</dbReference>
<keyword evidence="6" id="KW-0807">Transducer</keyword>
<feature type="binding site" evidence="7">
    <location>
        <begin position="40"/>
        <end position="45"/>
    </location>
    <ligand>
        <name>GTP</name>
        <dbReference type="ChEBI" id="CHEBI:37565"/>
    </ligand>
</feature>
<evidence type="ECO:0000313" key="10">
    <source>
        <dbReference type="Proteomes" id="UP000001064"/>
    </source>
</evidence>
<sequence>MACFSRNEGMKASFEIDKILKDEKSFFKNKTQVLLLGAGESGKSTIFKQLKILQDNGKWDIDTLKDFRNTVFINLTSQLHVLLDAVQKSGIEIEPANKERADRIMARNHHTDDWSVEIGEDCVHLWSDKAVKKIFEKRDKEFQLNDSAEYFFNNLQRIIQPDYIPQPQDALRARVMTKGIVEADLYFDSIHMKVIDVGGQRSQRRKWIHCFDNVSAVIFVAALSEYDQFLREEENVNRMDESLSLFSEICNSQWFTKAPILLFLNKKDIFIEKLKRIPFKTYDPRYKGEDTFEAVSGFIQKKYENVRKDPLKHIYTHFTIAVDTQNIKFVFDAVKSIILDSVMDTII</sequence>
<dbReference type="InterPro" id="IPR027417">
    <property type="entry name" value="P-loop_NTPase"/>
</dbReference>
<feature type="binding site" evidence="7">
    <location>
        <begin position="171"/>
        <end position="177"/>
    </location>
    <ligand>
        <name>GTP</name>
        <dbReference type="ChEBI" id="CHEBI:37565"/>
    </ligand>
</feature>
<dbReference type="GO" id="GO:0003924">
    <property type="term" value="F:GTPase activity"/>
    <property type="evidence" value="ECO:0000318"/>
    <property type="project" value="GO_Central"/>
</dbReference>
<organism evidence="9 10">
    <name type="scientific">Dictyostelium purpureum</name>
    <name type="common">Slime mold</name>
    <dbReference type="NCBI Taxonomy" id="5786"/>
    <lineage>
        <taxon>Eukaryota</taxon>
        <taxon>Amoebozoa</taxon>
        <taxon>Evosea</taxon>
        <taxon>Eumycetozoa</taxon>
        <taxon>Dictyostelia</taxon>
        <taxon>Dictyosteliales</taxon>
        <taxon>Dictyosteliaceae</taxon>
        <taxon>Dictyostelium</taxon>
    </lineage>
</organism>
<dbReference type="SUPFAM" id="SSF47895">
    <property type="entry name" value="Transducin (alpha subunit), insertion domain"/>
    <property type="match status" value="1"/>
</dbReference>
<dbReference type="OrthoDB" id="5817230at2759"/>
<evidence type="ECO:0000256" key="7">
    <source>
        <dbReference type="PIRSR" id="PIRSR601019-1"/>
    </source>
</evidence>
<feature type="binding site" evidence="8">
    <location>
        <position position="177"/>
    </location>
    <ligand>
        <name>Mg(2+)</name>
        <dbReference type="ChEBI" id="CHEBI:18420"/>
    </ligand>
</feature>
<feature type="binding site" evidence="7">
    <location>
        <begin position="146"/>
        <end position="147"/>
    </location>
    <ligand>
        <name>GTP</name>
        <dbReference type="ChEBI" id="CHEBI:37565"/>
    </ligand>
</feature>
<evidence type="ECO:0000256" key="6">
    <source>
        <dbReference type="ARBA" id="ARBA00023224"/>
    </source>
</evidence>
<dbReference type="GO" id="GO:0007188">
    <property type="term" value="P:adenylate cyclase-modulating G protein-coupled receptor signaling pathway"/>
    <property type="evidence" value="ECO:0000318"/>
    <property type="project" value="GO_Central"/>
</dbReference>
<evidence type="ECO:0000256" key="4">
    <source>
        <dbReference type="ARBA" id="ARBA00022842"/>
    </source>
</evidence>
<name>F0ZB60_DICPU</name>
<dbReference type="PROSITE" id="PS51882">
    <property type="entry name" value="G_ALPHA"/>
    <property type="match status" value="1"/>
</dbReference>
<evidence type="ECO:0000256" key="2">
    <source>
        <dbReference type="ARBA" id="ARBA00022723"/>
    </source>
</evidence>
<keyword evidence="2 8" id="KW-0479">Metal-binding</keyword>
<dbReference type="FunFam" id="3.40.50.300:FF:000563">
    <property type="entry name" value="Guanine nucleotide-binding protein alpha subunit"/>
    <property type="match status" value="1"/>
</dbReference>
<evidence type="ECO:0000256" key="5">
    <source>
        <dbReference type="ARBA" id="ARBA00023134"/>
    </source>
</evidence>
<dbReference type="Gene3D" id="1.10.400.10">
    <property type="entry name" value="GI Alpha 1, domain 2-like"/>
    <property type="match status" value="1"/>
</dbReference>
<dbReference type="InterPro" id="IPR001019">
    <property type="entry name" value="Gprotein_alpha_su"/>
</dbReference>
<dbReference type="SMART" id="SM00275">
    <property type="entry name" value="G_alpha"/>
    <property type="match status" value="1"/>
</dbReference>
<keyword evidence="3 7" id="KW-0547">Nucleotide-binding</keyword>
<dbReference type="CDD" id="cd00066">
    <property type="entry name" value="G-alpha"/>
    <property type="match status" value="1"/>
</dbReference>
<dbReference type="KEGG" id="dpp:DICPUDRAFT_93749"/>
<dbReference type="GO" id="GO:0046872">
    <property type="term" value="F:metal ion binding"/>
    <property type="evidence" value="ECO:0007669"/>
    <property type="project" value="UniProtKB-KW"/>
</dbReference>
<evidence type="ECO:0000256" key="8">
    <source>
        <dbReference type="PIRSR" id="PIRSR601019-2"/>
    </source>
</evidence>
<dbReference type="RefSeq" id="XP_003284658.1">
    <property type="nucleotide sequence ID" value="XM_003284610.1"/>
</dbReference>
<dbReference type="Pfam" id="PF00503">
    <property type="entry name" value="G-alpha"/>
    <property type="match status" value="1"/>
</dbReference>
<dbReference type="GO" id="GO:0006935">
    <property type="term" value="P:chemotaxis"/>
    <property type="evidence" value="ECO:0007669"/>
    <property type="project" value="UniProtKB-ARBA"/>
</dbReference>
<keyword evidence="10" id="KW-1185">Reference proteome</keyword>
<dbReference type="GO" id="GO:0005834">
    <property type="term" value="C:heterotrimeric G-protein complex"/>
    <property type="evidence" value="ECO:0000318"/>
    <property type="project" value="GO_Central"/>
</dbReference>
<dbReference type="GO" id="GO:0060176">
    <property type="term" value="P:regulation of aggregation involved in sorocarp development"/>
    <property type="evidence" value="ECO:0007669"/>
    <property type="project" value="UniProtKB-ARBA"/>
</dbReference>
<dbReference type="EMBL" id="GL870968">
    <property type="protein sequence ID" value="EGC38864.1"/>
    <property type="molecule type" value="Genomic_DNA"/>
</dbReference>
<dbReference type="GO" id="GO:0001664">
    <property type="term" value="F:G protein-coupled receptor binding"/>
    <property type="evidence" value="ECO:0000318"/>
    <property type="project" value="GO_Central"/>
</dbReference>
<dbReference type="InterPro" id="IPR011025">
    <property type="entry name" value="GproteinA_insert"/>
</dbReference>
<dbReference type="GO" id="GO:0032502">
    <property type="term" value="P:developmental process"/>
    <property type="evidence" value="ECO:0007669"/>
    <property type="project" value="UniProtKB-ARBA"/>
</dbReference>
<evidence type="ECO:0000256" key="1">
    <source>
        <dbReference type="ARBA" id="ARBA00011356"/>
    </source>
</evidence>
<dbReference type="FunCoup" id="F0ZB60">
    <property type="interactions" value="5"/>
</dbReference>
<dbReference type="FunFam" id="1.10.400.10:FF:000007">
    <property type="entry name" value="Guanine nucleotide-binding protein subunit alpha"/>
    <property type="match status" value="1"/>
</dbReference>
<evidence type="ECO:0000256" key="3">
    <source>
        <dbReference type="ARBA" id="ARBA00022741"/>
    </source>
</evidence>
<dbReference type="eggNOG" id="KOG0082">
    <property type="taxonomic scope" value="Eukaryota"/>
</dbReference>
<dbReference type="Proteomes" id="UP000001064">
    <property type="component" value="Unassembled WGS sequence"/>
</dbReference>
<reference evidence="10" key="1">
    <citation type="journal article" date="2011" name="Genome Biol.">
        <title>Comparative genomics of the social amoebae Dictyostelium discoideum and Dictyostelium purpureum.</title>
        <authorList>
            <consortium name="US DOE Joint Genome Institute (JGI-PGF)"/>
            <person name="Sucgang R."/>
            <person name="Kuo A."/>
            <person name="Tian X."/>
            <person name="Salerno W."/>
            <person name="Parikh A."/>
            <person name="Feasley C.L."/>
            <person name="Dalin E."/>
            <person name="Tu H."/>
            <person name="Huang E."/>
            <person name="Barry K."/>
            <person name="Lindquist E."/>
            <person name="Shapiro H."/>
            <person name="Bruce D."/>
            <person name="Schmutz J."/>
            <person name="Salamov A."/>
            <person name="Fey P."/>
            <person name="Gaudet P."/>
            <person name="Anjard C."/>
            <person name="Babu M.M."/>
            <person name="Basu S."/>
            <person name="Bushmanova Y."/>
            <person name="van der Wel H."/>
            <person name="Katoh-Kurasawa M."/>
            <person name="Dinh C."/>
            <person name="Coutinho P.M."/>
            <person name="Saito T."/>
            <person name="Elias M."/>
            <person name="Schaap P."/>
            <person name="Kay R.R."/>
            <person name="Henrissat B."/>
            <person name="Eichinger L."/>
            <person name="Rivero F."/>
            <person name="Putnam N.H."/>
            <person name="West C.M."/>
            <person name="Loomis W.F."/>
            <person name="Chisholm R.L."/>
            <person name="Shaulsky G."/>
            <person name="Strassmann J.E."/>
            <person name="Queller D.C."/>
            <person name="Kuspa A."/>
            <person name="Grigoriev I.V."/>
        </authorList>
    </citation>
    <scope>NUCLEOTIDE SEQUENCE [LARGE SCALE GENOMIC DNA]</scope>
    <source>
        <strain evidence="10">QSDP1</strain>
    </source>
</reference>
<keyword evidence="4 8" id="KW-0460">Magnesium</keyword>
<feature type="binding site" evidence="7">
    <location>
        <begin position="265"/>
        <end position="268"/>
    </location>
    <ligand>
        <name>GTP</name>
        <dbReference type="ChEBI" id="CHEBI:37565"/>
    </ligand>
</feature>
<comment type="subunit">
    <text evidence="1">G proteins are composed of 3 units; alpha, beta and gamma. The alpha chain contains the guanine nucleotide binding site.</text>
</comment>
<dbReference type="GO" id="GO:0005525">
    <property type="term" value="F:GTP binding"/>
    <property type="evidence" value="ECO:0007669"/>
    <property type="project" value="UniProtKB-KW"/>
</dbReference>
<dbReference type="Gene3D" id="3.40.50.300">
    <property type="entry name" value="P-loop containing nucleotide triphosphate hydrolases"/>
    <property type="match status" value="1"/>
</dbReference>
<dbReference type="GO" id="GO:0031683">
    <property type="term" value="F:G-protein beta/gamma-subunit complex binding"/>
    <property type="evidence" value="ECO:0000318"/>
    <property type="project" value="GO_Central"/>
</dbReference>
<dbReference type="PANTHER" id="PTHR10218:SF324">
    <property type="entry name" value="GUANINE NUCLEOTIDE-BINDING PROTEIN ALPHA-6 SUBUNIT-RELATED"/>
    <property type="match status" value="1"/>
</dbReference>
<dbReference type="STRING" id="5786.F0ZB60"/>